<evidence type="ECO:0008006" key="3">
    <source>
        <dbReference type="Google" id="ProtNLM"/>
    </source>
</evidence>
<reference evidence="1 2" key="1">
    <citation type="journal article" date="2017" name="Int. J. Syst. Evol. Microbiol.">
        <title>Mycobacterium talmoniae sp. nov., a slowly growing mycobacterium isolated from human respiratory samples.</title>
        <authorList>
            <person name="Davidson R.M."/>
            <person name="DeGroote M.A."/>
            <person name="Marola J.L."/>
            <person name="Buss S."/>
            <person name="Jones V."/>
            <person name="McNeil M.R."/>
            <person name="Freifeld A.G."/>
            <person name="Elaine Epperson L."/>
            <person name="Hasan N.A."/>
            <person name="Jackson M."/>
            <person name="Iwen P.C."/>
            <person name="Salfinger M."/>
            <person name="Strong M."/>
        </authorList>
    </citation>
    <scope>NUCLEOTIDE SEQUENCE [LARGE SCALE GENOMIC DNA]</scope>
    <source>
        <strain evidence="1 2">ATCC BAA-2683</strain>
    </source>
</reference>
<sequence length="45" mass="4549">MVAEGALADLILVDGDPLADISLIARPDEASTVIIKDGCLVKGAV</sequence>
<proteinExistence type="predicted"/>
<dbReference type="InterPro" id="IPR011059">
    <property type="entry name" value="Metal-dep_hydrolase_composite"/>
</dbReference>
<dbReference type="AlphaFoldDB" id="A0A2S8BRQ2"/>
<evidence type="ECO:0000313" key="2">
    <source>
        <dbReference type="Proteomes" id="UP000238296"/>
    </source>
</evidence>
<dbReference type="EMBL" id="PPEA01000076">
    <property type="protein sequence ID" value="PQM49303.1"/>
    <property type="molecule type" value="Genomic_DNA"/>
</dbReference>
<comment type="caution">
    <text evidence="1">The sequence shown here is derived from an EMBL/GenBank/DDBJ whole genome shotgun (WGS) entry which is preliminary data.</text>
</comment>
<organism evidence="1 2">
    <name type="scientific">Mycobacterium talmoniae</name>
    <dbReference type="NCBI Taxonomy" id="1858794"/>
    <lineage>
        <taxon>Bacteria</taxon>
        <taxon>Bacillati</taxon>
        <taxon>Actinomycetota</taxon>
        <taxon>Actinomycetes</taxon>
        <taxon>Mycobacteriales</taxon>
        <taxon>Mycobacteriaceae</taxon>
        <taxon>Mycobacterium</taxon>
    </lineage>
</organism>
<protein>
    <recommendedName>
        <fullName evidence="3">Amidohydrolase-related domain-containing protein</fullName>
    </recommendedName>
</protein>
<accession>A0A2S8BRQ2</accession>
<dbReference type="SUPFAM" id="SSF51338">
    <property type="entry name" value="Composite domain of metallo-dependent hydrolases"/>
    <property type="match status" value="1"/>
</dbReference>
<evidence type="ECO:0000313" key="1">
    <source>
        <dbReference type="EMBL" id="PQM49303.1"/>
    </source>
</evidence>
<dbReference type="Gene3D" id="2.30.40.10">
    <property type="entry name" value="Urease, subunit C, domain 1"/>
    <property type="match status" value="1"/>
</dbReference>
<gene>
    <name evidence="1" type="ORF">C1Y40_00471</name>
</gene>
<dbReference type="GO" id="GO:0016810">
    <property type="term" value="F:hydrolase activity, acting on carbon-nitrogen (but not peptide) bonds"/>
    <property type="evidence" value="ECO:0007669"/>
    <property type="project" value="InterPro"/>
</dbReference>
<name>A0A2S8BRQ2_9MYCO</name>
<dbReference type="Proteomes" id="UP000238296">
    <property type="component" value="Unassembled WGS sequence"/>
</dbReference>